<comment type="caution">
    <text evidence="1">The sequence shown here is derived from an EMBL/GenBank/DDBJ whole genome shotgun (WGS) entry which is preliminary data.</text>
</comment>
<dbReference type="AlphaFoldDB" id="A0A4Q6XAQ7"/>
<proteinExistence type="predicted"/>
<evidence type="ECO:0000313" key="1">
    <source>
        <dbReference type="EMBL" id="RZF52764.1"/>
    </source>
</evidence>
<sequence length="192" mass="22836">MTNWMVHPKYVQPFYLEFMNGNIILISEAKRKVLWKAFTSCALELSDIEIIQMLNEGWRSEKVGVWTIALRKMNQFSDKILSRLLQYPNHTEHLCICLARLGGEQSYTGLLKYIEKCNDTVLANRCINEALQPEWAYAALNYLQPESKVLHDRQWFLFLEGLPPVYKEFWKKRHNHVQSTFLLVMELFDWEF</sequence>
<keyword evidence="2" id="KW-1185">Reference proteome</keyword>
<protein>
    <submittedName>
        <fullName evidence="1">Uncharacterized protein</fullName>
    </submittedName>
</protein>
<accession>A0A4Q6XAQ7</accession>
<evidence type="ECO:0000313" key="2">
    <source>
        <dbReference type="Proteomes" id="UP000292110"/>
    </source>
</evidence>
<name>A0A4Q6XAQ7_9GAMM</name>
<dbReference type="Pfam" id="PF19463">
    <property type="entry name" value="DUF6000"/>
    <property type="match status" value="1"/>
</dbReference>
<reference evidence="1 2" key="1">
    <citation type="submission" date="2019-02" db="EMBL/GenBank/DDBJ databases">
        <title>The draft genome of Acinetobacter halotolerans strain JCM 31009.</title>
        <authorList>
            <person name="Qin J."/>
            <person name="Feng Y."/>
            <person name="Nemec A."/>
            <person name="Zong Z."/>
        </authorList>
    </citation>
    <scope>NUCLEOTIDE SEQUENCE [LARGE SCALE GENOMIC DNA]</scope>
    <source>
        <strain evidence="1 2">JCM 31009</strain>
    </source>
</reference>
<dbReference type="Proteomes" id="UP000292110">
    <property type="component" value="Unassembled WGS sequence"/>
</dbReference>
<gene>
    <name evidence="1" type="ORF">EXE30_09375</name>
</gene>
<dbReference type="EMBL" id="SGIM01000006">
    <property type="protein sequence ID" value="RZF52764.1"/>
    <property type="molecule type" value="Genomic_DNA"/>
</dbReference>
<dbReference type="InterPro" id="IPR046042">
    <property type="entry name" value="DUF6000"/>
</dbReference>
<organism evidence="1 2">
    <name type="scientific">Acinetobacter halotolerans</name>
    <dbReference type="NCBI Taxonomy" id="1752076"/>
    <lineage>
        <taxon>Bacteria</taxon>
        <taxon>Pseudomonadati</taxon>
        <taxon>Pseudomonadota</taxon>
        <taxon>Gammaproteobacteria</taxon>
        <taxon>Moraxellales</taxon>
        <taxon>Moraxellaceae</taxon>
        <taxon>Acinetobacter</taxon>
    </lineage>
</organism>
<dbReference type="RefSeq" id="WP_130162147.1">
    <property type="nucleotide sequence ID" value="NZ_SGIM01000006.1"/>
</dbReference>